<dbReference type="PROSITE" id="PS50086">
    <property type="entry name" value="TBC_RABGAP"/>
    <property type="match status" value="1"/>
</dbReference>
<dbReference type="FunFam" id="1.10.472.80:FF:000026">
    <property type="entry name" value="Mitotic check point protein (Bub2)"/>
    <property type="match status" value="1"/>
</dbReference>
<dbReference type="EMBL" id="LFJN01000049">
    <property type="protein sequence ID" value="KPI34812.1"/>
    <property type="molecule type" value="Genomic_DNA"/>
</dbReference>
<dbReference type="GO" id="GO:0051301">
    <property type="term" value="P:cell division"/>
    <property type="evidence" value="ECO:0007669"/>
    <property type="project" value="UniProtKB-KW"/>
</dbReference>
<dbReference type="GO" id="GO:0044732">
    <property type="term" value="C:mitotic spindle pole body"/>
    <property type="evidence" value="ECO:0007669"/>
    <property type="project" value="TreeGrafter"/>
</dbReference>
<dbReference type="PANTHER" id="PTHR22957:SF263">
    <property type="entry name" value="MITOTIC CHECK POINT PROTEIN BUB2"/>
    <property type="match status" value="1"/>
</dbReference>
<proteinExistence type="inferred from homology"/>
<dbReference type="FunFam" id="1.10.8.270:FF:000035">
    <property type="entry name" value="Cell cycle arrest protein BUB2"/>
    <property type="match status" value="1"/>
</dbReference>
<evidence type="ECO:0000256" key="3">
    <source>
        <dbReference type="ARBA" id="ARBA00023212"/>
    </source>
</evidence>
<feature type="region of interest" description="Disordered" evidence="6">
    <location>
        <begin position="1"/>
        <end position="54"/>
    </location>
</feature>
<evidence type="ECO:0000256" key="1">
    <source>
        <dbReference type="ARBA" id="ARBA00004245"/>
    </source>
</evidence>
<dbReference type="STRING" id="1664694.A0A0N1NX95"/>
<evidence type="ECO:0000256" key="6">
    <source>
        <dbReference type="SAM" id="MobiDB-lite"/>
    </source>
</evidence>
<dbReference type="GO" id="GO:1990334">
    <property type="term" value="C:Bfa1-Bub2 complex"/>
    <property type="evidence" value="ECO:0007669"/>
    <property type="project" value="UniProtKB-ARBA"/>
</dbReference>
<dbReference type="GeneID" id="28736903"/>
<comment type="subcellular location">
    <subcellularLocation>
        <location evidence="1">Cytoplasm</location>
        <location evidence="1">Cytoskeleton</location>
    </subcellularLocation>
</comment>
<keyword evidence="3" id="KW-0206">Cytoskeleton</keyword>
<evidence type="ECO:0000259" key="7">
    <source>
        <dbReference type="PROSITE" id="PS50086"/>
    </source>
</evidence>
<accession>A0A0N1NX95</accession>
<keyword evidence="2" id="KW-0963">Cytoplasm</keyword>
<dbReference type="VEuPathDB" id="FungiDB:AB675_4859"/>
<dbReference type="Gene3D" id="1.10.8.270">
    <property type="entry name" value="putative rabgap domain of human tbc1 domain family member 14 like domains"/>
    <property type="match status" value="1"/>
</dbReference>
<dbReference type="AlphaFoldDB" id="A0A0N1NX95"/>
<dbReference type="SUPFAM" id="SSF47923">
    <property type="entry name" value="Ypt/Rab-GAP domain of gyp1p"/>
    <property type="match status" value="2"/>
</dbReference>
<dbReference type="SMART" id="SM00164">
    <property type="entry name" value="TBC"/>
    <property type="match status" value="1"/>
</dbReference>
<evidence type="ECO:0000256" key="5">
    <source>
        <dbReference type="ARBA" id="ARBA00061049"/>
    </source>
</evidence>
<dbReference type="Gene3D" id="1.10.472.80">
    <property type="entry name" value="Ypt/Rab-GAP domain of gyp1p, domain 3"/>
    <property type="match status" value="1"/>
</dbReference>
<dbReference type="OrthoDB" id="10263206at2759"/>
<reference evidence="8 9" key="1">
    <citation type="submission" date="2015-06" db="EMBL/GenBank/DDBJ databases">
        <title>Draft genome of the ant-associated black yeast Phialophora attae CBS 131958.</title>
        <authorList>
            <person name="Moreno L.F."/>
            <person name="Stielow B.J."/>
            <person name="de Hoog S."/>
            <person name="Vicente V.A."/>
            <person name="Weiss V.A."/>
            <person name="de Vries M."/>
            <person name="Cruz L.M."/>
            <person name="Souza E.M."/>
        </authorList>
    </citation>
    <scope>NUCLEOTIDE SEQUENCE [LARGE SCALE GENOMIC DNA]</scope>
    <source>
        <strain evidence="8 9">CBS 131958</strain>
    </source>
</reference>
<dbReference type="PANTHER" id="PTHR22957">
    <property type="entry name" value="TBC1 DOMAIN FAMILY MEMBER GTPASE-ACTIVATING PROTEIN"/>
    <property type="match status" value="1"/>
</dbReference>
<dbReference type="RefSeq" id="XP_017994775.1">
    <property type="nucleotide sequence ID" value="XM_018145023.1"/>
</dbReference>
<protein>
    <submittedName>
        <fullName evidence="8">Cell division control protein 16</fullName>
    </submittedName>
</protein>
<sequence length="373" mass="41098">MGTKGSKEQLNSSSTTNLPPPMPQVSRARANSDVPAPFERQKTARKATNYSLTSSHARKNSLELTFRDGPPAGTTAVDSISLLRSSILSSGVTATKEGLSDYRIYLWLALLNIGPFSTDQYLAFIHRGQSPAYDKIHQDVFRTLATDALFQRRVTNASLTRVLNATAWRIHDEQNSTNPPPATNQTLYVQGVNVLSAPLLYASRSESQAYSLLTCLLTTYIPTYISPTMSGVHAGLELIDRILLDREPNLAAFLQEKHKLPAKIYAFPSVLTLCACTPPLPEVLKLWDFLFAFGVHLNIICVVAQLVLMKQKLYDSPSPGKLLRSFPQLDAGKIIQVTLGIAKDMDEACTPKWLGMERGLSRSRGVPAERLGR</sequence>
<evidence type="ECO:0000256" key="4">
    <source>
        <dbReference type="ARBA" id="ARBA00023306"/>
    </source>
</evidence>
<feature type="compositionally biased region" description="Polar residues" evidence="6">
    <location>
        <begin position="8"/>
        <end position="17"/>
    </location>
</feature>
<keyword evidence="4" id="KW-0131">Cell cycle</keyword>
<evidence type="ECO:0000313" key="9">
    <source>
        <dbReference type="Proteomes" id="UP000038010"/>
    </source>
</evidence>
<gene>
    <name evidence="8" type="ORF">AB675_4859</name>
</gene>
<comment type="caution">
    <text evidence="8">The sequence shown here is derived from an EMBL/GenBank/DDBJ whole genome shotgun (WGS) entry which is preliminary data.</text>
</comment>
<comment type="similarity">
    <text evidence="5">Belongs to the BUB2 family.</text>
</comment>
<dbReference type="InterPro" id="IPR035969">
    <property type="entry name" value="Rab-GAP_TBC_sf"/>
</dbReference>
<organism evidence="8 9">
    <name type="scientific">Cyphellophora attinorum</name>
    <dbReference type="NCBI Taxonomy" id="1664694"/>
    <lineage>
        <taxon>Eukaryota</taxon>
        <taxon>Fungi</taxon>
        <taxon>Dikarya</taxon>
        <taxon>Ascomycota</taxon>
        <taxon>Pezizomycotina</taxon>
        <taxon>Eurotiomycetes</taxon>
        <taxon>Chaetothyriomycetidae</taxon>
        <taxon>Chaetothyriales</taxon>
        <taxon>Cyphellophoraceae</taxon>
        <taxon>Cyphellophora</taxon>
    </lineage>
</organism>
<name>A0A0N1NX95_9EURO</name>
<evidence type="ECO:0000256" key="2">
    <source>
        <dbReference type="ARBA" id="ARBA00022490"/>
    </source>
</evidence>
<evidence type="ECO:0000313" key="8">
    <source>
        <dbReference type="EMBL" id="KPI34812.1"/>
    </source>
</evidence>
<feature type="domain" description="Rab-GAP TBC" evidence="7">
    <location>
        <begin position="97"/>
        <end position="294"/>
    </location>
</feature>
<dbReference type="Pfam" id="PF00566">
    <property type="entry name" value="RabGAP-TBC"/>
    <property type="match status" value="1"/>
</dbReference>
<dbReference type="InterPro" id="IPR000195">
    <property type="entry name" value="Rab-GAP-TBC_dom"/>
</dbReference>
<dbReference type="GO" id="GO:0005096">
    <property type="term" value="F:GTPase activator activity"/>
    <property type="evidence" value="ECO:0007669"/>
    <property type="project" value="TreeGrafter"/>
</dbReference>
<dbReference type="Proteomes" id="UP000038010">
    <property type="component" value="Unassembled WGS sequence"/>
</dbReference>
<keyword evidence="8" id="KW-0132">Cell division</keyword>
<dbReference type="GO" id="GO:0031030">
    <property type="term" value="P:negative regulation of septation initiation signaling"/>
    <property type="evidence" value="ECO:0007669"/>
    <property type="project" value="TreeGrafter"/>
</dbReference>
<keyword evidence="9" id="KW-1185">Reference proteome</keyword>